<dbReference type="InterPro" id="IPR013525">
    <property type="entry name" value="ABC2_TM"/>
</dbReference>
<keyword evidence="7 8" id="KW-0472">Membrane</keyword>
<dbReference type="InterPro" id="IPR051449">
    <property type="entry name" value="ABC-2_transporter_component"/>
</dbReference>
<keyword evidence="3" id="KW-0813">Transport</keyword>
<evidence type="ECO:0000256" key="8">
    <source>
        <dbReference type="SAM" id="Phobius"/>
    </source>
</evidence>
<evidence type="ECO:0000256" key="1">
    <source>
        <dbReference type="ARBA" id="ARBA00004651"/>
    </source>
</evidence>
<dbReference type="RefSeq" id="WP_182804584.1">
    <property type="nucleotide sequence ID" value="NZ_CP060007.1"/>
</dbReference>
<evidence type="ECO:0000256" key="6">
    <source>
        <dbReference type="ARBA" id="ARBA00022989"/>
    </source>
</evidence>
<dbReference type="KEGG" id="lacs:H4075_04575"/>
<evidence type="ECO:0000256" key="7">
    <source>
        <dbReference type="ARBA" id="ARBA00023136"/>
    </source>
</evidence>
<keyword evidence="6 8" id="KW-1133">Transmembrane helix</keyword>
<protein>
    <submittedName>
        <fullName evidence="10">ABC transporter permease</fullName>
    </submittedName>
</protein>
<feature type="transmembrane region" description="Helical" evidence="8">
    <location>
        <begin position="223"/>
        <end position="245"/>
    </location>
</feature>
<evidence type="ECO:0000256" key="4">
    <source>
        <dbReference type="ARBA" id="ARBA00022475"/>
    </source>
</evidence>
<evidence type="ECO:0000256" key="3">
    <source>
        <dbReference type="ARBA" id="ARBA00022448"/>
    </source>
</evidence>
<dbReference type="InterPro" id="IPR047817">
    <property type="entry name" value="ABC2_TM_bact-type"/>
</dbReference>
<proteinExistence type="inferred from homology"/>
<feature type="domain" description="ABC transmembrane type-2" evidence="9">
    <location>
        <begin position="132"/>
        <end position="371"/>
    </location>
</feature>
<name>A0A7G5XJ30_9BACT</name>
<dbReference type="AlphaFoldDB" id="A0A7G5XJ30"/>
<comment type="similarity">
    <text evidence="2">Belongs to the ABC-2 integral membrane protein family.</text>
</comment>
<evidence type="ECO:0000256" key="2">
    <source>
        <dbReference type="ARBA" id="ARBA00007783"/>
    </source>
</evidence>
<feature type="transmembrane region" description="Helical" evidence="8">
    <location>
        <begin position="178"/>
        <end position="202"/>
    </location>
</feature>
<dbReference type="PANTHER" id="PTHR30294">
    <property type="entry name" value="MEMBRANE COMPONENT OF ABC TRANSPORTER YHHJ-RELATED"/>
    <property type="match status" value="1"/>
</dbReference>
<dbReference type="Gene3D" id="3.40.1710.10">
    <property type="entry name" value="abc type-2 transporter like domain"/>
    <property type="match status" value="1"/>
</dbReference>
<comment type="subcellular location">
    <subcellularLocation>
        <location evidence="1">Cell membrane</location>
        <topology evidence="1">Multi-pass membrane protein</topology>
    </subcellularLocation>
</comment>
<feature type="transmembrane region" description="Helical" evidence="8">
    <location>
        <begin position="251"/>
        <end position="279"/>
    </location>
</feature>
<keyword evidence="4" id="KW-1003">Cell membrane</keyword>
<dbReference type="Proteomes" id="UP000515344">
    <property type="component" value="Chromosome"/>
</dbReference>
<feature type="transmembrane region" description="Helical" evidence="8">
    <location>
        <begin position="349"/>
        <end position="366"/>
    </location>
</feature>
<accession>A0A7G5XJ30</accession>
<gene>
    <name evidence="10" type="ORF">H4075_04575</name>
</gene>
<dbReference type="PANTHER" id="PTHR30294:SF29">
    <property type="entry name" value="MULTIDRUG ABC TRANSPORTER PERMEASE YBHS-RELATED"/>
    <property type="match status" value="1"/>
</dbReference>
<dbReference type="GO" id="GO:0140359">
    <property type="term" value="F:ABC-type transporter activity"/>
    <property type="evidence" value="ECO:0007669"/>
    <property type="project" value="InterPro"/>
</dbReference>
<evidence type="ECO:0000259" key="9">
    <source>
        <dbReference type="PROSITE" id="PS51012"/>
    </source>
</evidence>
<feature type="transmembrane region" description="Helical" evidence="8">
    <location>
        <begin position="20"/>
        <end position="40"/>
    </location>
</feature>
<feature type="transmembrane region" description="Helical" evidence="8">
    <location>
        <begin position="291"/>
        <end position="310"/>
    </location>
</feature>
<organism evidence="10 11">
    <name type="scientific">Lacibacter sediminis</name>
    <dbReference type="NCBI Taxonomy" id="2760713"/>
    <lineage>
        <taxon>Bacteria</taxon>
        <taxon>Pseudomonadati</taxon>
        <taxon>Bacteroidota</taxon>
        <taxon>Chitinophagia</taxon>
        <taxon>Chitinophagales</taxon>
        <taxon>Chitinophagaceae</taxon>
        <taxon>Lacibacter</taxon>
    </lineage>
</organism>
<dbReference type="PROSITE" id="PS51012">
    <property type="entry name" value="ABC_TM2"/>
    <property type="match status" value="1"/>
</dbReference>
<dbReference type="Pfam" id="PF12698">
    <property type="entry name" value="ABC2_membrane_3"/>
    <property type="match status" value="1"/>
</dbReference>
<reference evidence="11" key="1">
    <citation type="submission" date="2020-08" db="EMBL/GenBank/DDBJ databases">
        <title>Lacibacter sp. S13-6-6 genome sequencing.</title>
        <authorList>
            <person name="Jin L."/>
        </authorList>
    </citation>
    <scope>NUCLEOTIDE SEQUENCE [LARGE SCALE GENOMIC DNA]</scope>
    <source>
        <strain evidence="11">S13-6-6</strain>
    </source>
</reference>
<evidence type="ECO:0000313" key="11">
    <source>
        <dbReference type="Proteomes" id="UP000515344"/>
    </source>
</evidence>
<dbReference type="GO" id="GO:0005886">
    <property type="term" value="C:plasma membrane"/>
    <property type="evidence" value="ECO:0007669"/>
    <property type="project" value="UniProtKB-SubCell"/>
</dbReference>
<evidence type="ECO:0000256" key="5">
    <source>
        <dbReference type="ARBA" id="ARBA00022692"/>
    </source>
</evidence>
<keyword evidence="5 8" id="KW-0812">Transmembrane</keyword>
<sequence length="372" mass="42500">MRTLRFLLQKEFRQIFRDPAILRIIFIMPVIQLMILPWAADYEIKNVKLSVTDLDHSSYSRQLISKIIASGYFQLTHYSGSFEESFEEIEKDNADIVLEIPASFEKQLVKESEAKLFIASNAINGVKGSLGNAYLRSILQDFNREVRLEWIQMPRPSTQTQIEVTSSNWFNPLMNYKFFMVPGILVLLLTMVGANLTAINIVKEKEIGTIEQMNVTPVKKVHFILGKLIPFWILGMIVLTLGLLISRLLYGIIPLGGFFTIYVFAAIYLLAVLGLGLLISTYSSTQQQAMLISFFLMMIFVLLGGLYTSIDSMPEWAQWITRFNPVSYFIDVMRMVVLKGSGLSDIKNHLLIMTGFAVVLNSWAIFNYRKRN</sequence>
<dbReference type="EMBL" id="CP060007">
    <property type="protein sequence ID" value="QNA45483.1"/>
    <property type="molecule type" value="Genomic_DNA"/>
</dbReference>
<keyword evidence="11" id="KW-1185">Reference proteome</keyword>
<evidence type="ECO:0000313" key="10">
    <source>
        <dbReference type="EMBL" id="QNA45483.1"/>
    </source>
</evidence>